<proteinExistence type="predicted"/>
<feature type="repeat" description="WD" evidence="3">
    <location>
        <begin position="307"/>
        <end position="339"/>
    </location>
</feature>
<gene>
    <name evidence="6" type="ORF">E3P99_03577</name>
</gene>
<dbReference type="InterPro" id="IPR006595">
    <property type="entry name" value="CTLH_C"/>
</dbReference>
<dbReference type="InterPro" id="IPR019775">
    <property type="entry name" value="WD40_repeat_CS"/>
</dbReference>
<dbReference type="GO" id="GO:0034657">
    <property type="term" value="C:GID complex"/>
    <property type="evidence" value="ECO:0007669"/>
    <property type="project" value="TreeGrafter"/>
</dbReference>
<evidence type="ECO:0000313" key="6">
    <source>
        <dbReference type="EMBL" id="TIA86772.1"/>
    </source>
</evidence>
<accession>A0A4T0FES1</accession>
<feature type="repeat" description="WD" evidence="3">
    <location>
        <begin position="217"/>
        <end position="258"/>
    </location>
</feature>
<dbReference type="InterPro" id="IPR001680">
    <property type="entry name" value="WD40_rpt"/>
</dbReference>
<dbReference type="SUPFAM" id="SSF50978">
    <property type="entry name" value="WD40 repeat-like"/>
    <property type="match status" value="1"/>
</dbReference>
<evidence type="ECO:0000256" key="4">
    <source>
        <dbReference type="SAM" id="MobiDB-lite"/>
    </source>
</evidence>
<dbReference type="InterPro" id="IPR036322">
    <property type="entry name" value="WD40_repeat_dom_sf"/>
</dbReference>
<name>A0A4T0FES1_9BASI</name>
<dbReference type="PANTHER" id="PTHR22838:SF0">
    <property type="entry name" value="WD REPEAT-CONTAINING PROTEIN 26"/>
    <property type="match status" value="1"/>
</dbReference>
<dbReference type="InterPro" id="IPR015943">
    <property type="entry name" value="WD40/YVTN_repeat-like_dom_sf"/>
</dbReference>
<evidence type="ECO:0000256" key="3">
    <source>
        <dbReference type="PROSITE-ProRule" id="PRU00221"/>
    </source>
</evidence>
<evidence type="ECO:0000259" key="5">
    <source>
        <dbReference type="PROSITE" id="PS50897"/>
    </source>
</evidence>
<dbReference type="EMBL" id="SPNW01000075">
    <property type="protein sequence ID" value="TIA86772.1"/>
    <property type="molecule type" value="Genomic_DNA"/>
</dbReference>
<evidence type="ECO:0000256" key="2">
    <source>
        <dbReference type="ARBA" id="ARBA00022737"/>
    </source>
</evidence>
<dbReference type="PROSITE" id="PS50897">
    <property type="entry name" value="CTLH"/>
    <property type="match status" value="1"/>
</dbReference>
<reference evidence="6 7" key="1">
    <citation type="submission" date="2019-03" db="EMBL/GenBank/DDBJ databases">
        <title>Sequencing 23 genomes of Wallemia ichthyophaga.</title>
        <authorList>
            <person name="Gostincar C."/>
        </authorList>
    </citation>
    <scope>NUCLEOTIDE SEQUENCE [LARGE SCALE GENOMIC DNA]</scope>
    <source>
        <strain evidence="6 7">EXF-5753</strain>
    </source>
</reference>
<protein>
    <recommendedName>
        <fullName evidence="5">CTLH domain-containing protein</fullName>
    </recommendedName>
</protein>
<evidence type="ECO:0000256" key="1">
    <source>
        <dbReference type="ARBA" id="ARBA00022574"/>
    </source>
</evidence>
<dbReference type="PROSITE" id="PS50082">
    <property type="entry name" value="WD_REPEATS_2"/>
    <property type="match status" value="4"/>
</dbReference>
<feature type="region of interest" description="Disordered" evidence="4">
    <location>
        <begin position="556"/>
        <end position="584"/>
    </location>
</feature>
<dbReference type="InterPro" id="IPR006594">
    <property type="entry name" value="LisH"/>
</dbReference>
<dbReference type="GO" id="GO:0043161">
    <property type="term" value="P:proteasome-mediated ubiquitin-dependent protein catabolic process"/>
    <property type="evidence" value="ECO:0007669"/>
    <property type="project" value="TreeGrafter"/>
</dbReference>
<sequence>MTHNHNIDKNEFIRLVLQSLRDLNLSNTFSSLAQESGIELETDIVTKLRNSILQGNWLTSINLIDKLNLDYDSALRSKIILNRQHYLESLEHGDDRSAIDILRHSLVPLIQESDPDQVQLLSSWLMCSSPAELRQRADWDGSNMMSRSKLLDSLQSYIKPSMMLPQSRLFTLLNQAKLYQLRNNRYSNIDEENLDFSLLHDYQQDNSAFPNFNSLTVKAHTDEIWHCCFSHNGKYLATASRDKSIALWEIDSLQQTFKKHKRIPPTLEDITALTWSHDDTRLLTAAENIVYIYDTMTGNCLNSYQQEHEHEETISSLIWSHDDSKFYSTGLDQRVVEWNSDGSMLHKWENLPIRIMDSALSPDQRKLVVAGPDGPQPTMGPDGTLSYSEEMRHLMVYDTETRSLLWQVEMKNEIGSLAISSDSSRVAVNYAPDEIQIWSLEDRCLVQKLYGYKQSQHVIRSCFGGYNDNFILSGSEDASIYVWHHQSGELIEILEGHDTGCVNSVAWSPTMPLICSVGDDRTIRLWSTRTDTSRHSEINMLKSDIEDNFWNHVEDRGEVDDDLEDGADEGEIDDDDHNVHMSEQ</sequence>
<dbReference type="PROSITE" id="PS50294">
    <property type="entry name" value="WD_REPEATS_REGION"/>
    <property type="match status" value="1"/>
</dbReference>
<dbReference type="PANTHER" id="PTHR22838">
    <property type="entry name" value="WD REPEAT PROTEIN 26-RELATED"/>
    <property type="match status" value="1"/>
</dbReference>
<dbReference type="Pfam" id="PF00400">
    <property type="entry name" value="WD40"/>
    <property type="match status" value="5"/>
</dbReference>
<keyword evidence="7" id="KW-1185">Reference proteome</keyword>
<dbReference type="SMART" id="SM00320">
    <property type="entry name" value="WD40"/>
    <property type="match status" value="6"/>
</dbReference>
<dbReference type="Gene3D" id="2.130.10.10">
    <property type="entry name" value="YVTN repeat-like/Quinoprotein amine dehydrogenase"/>
    <property type="match status" value="3"/>
</dbReference>
<dbReference type="PROSITE" id="PS50896">
    <property type="entry name" value="LISH"/>
    <property type="match status" value="1"/>
</dbReference>
<dbReference type="Pfam" id="PF23627">
    <property type="entry name" value="LisH_WDR26"/>
    <property type="match status" value="1"/>
</dbReference>
<feature type="domain" description="CTLH" evidence="5">
    <location>
        <begin position="41"/>
        <end position="97"/>
    </location>
</feature>
<keyword evidence="1 3" id="KW-0853">WD repeat</keyword>
<dbReference type="PROSITE" id="PS00678">
    <property type="entry name" value="WD_REPEATS_1"/>
    <property type="match status" value="1"/>
</dbReference>
<dbReference type="InterPro" id="IPR051350">
    <property type="entry name" value="WD_repeat-ST_regulator"/>
</dbReference>
<dbReference type="OrthoDB" id="972532at2759"/>
<organism evidence="6 7">
    <name type="scientific">Wallemia hederae</name>
    <dbReference type="NCBI Taxonomy" id="1540922"/>
    <lineage>
        <taxon>Eukaryota</taxon>
        <taxon>Fungi</taxon>
        <taxon>Dikarya</taxon>
        <taxon>Basidiomycota</taxon>
        <taxon>Wallemiomycotina</taxon>
        <taxon>Wallemiomycetes</taxon>
        <taxon>Wallemiales</taxon>
        <taxon>Wallemiaceae</taxon>
        <taxon>Wallemia</taxon>
    </lineage>
</organism>
<dbReference type="AlphaFoldDB" id="A0A4T0FES1"/>
<evidence type="ECO:0000313" key="7">
    <source>
        <dbReference type="Proteomes" id="UP000310189"/>
    </source>
</evidence>
<feature type="repeat" description="WD" evidence="3">
    <location>
        <begin position="502"/>
        <end position="536"/>
    </location>
</feature>
<feature type="compositionally biased region" description="Acidic residues" evidence="4">
    <location>
        <begin position="557"/>
        <end position="576"/>
    </location>
</feature>
<comment type="caution">
    <text evidence="6">The sequence shown here is derived from an EMBL/GenBank/DDBJ whole genome shotgun (WGS) entry which is preliminary data.</text>
</comment>
<feature type="repeat" description="WD" evidence="3">
    <location>
        <begin position="467"/>
        <end position="493"/>
    </location>
</feature>
<keyword evidence="2" id="KW-0677">Repeat</keyword>
<dbReference type="Proteomes" id="UP000310189">
    <property type="component" value="Unassembled WGS sequence"/>
</dbReference>